<dbReference type="InterPro" id="IPR025737">
    <property type="entry name" value="FApF"/>
</dbReference>
<gene>
    <name evidence="2" type="ORF">SAMN05216363_4170</name>
</gene>
<dbReference type="Proteomes" id="UP000198675">
    <property type="component" value="Chromosome I"/>
</dbReference>
<evidence type="ECO:0000313" key="3">
    <source>
        <dbReference type="Proteomes" id="UP000198675"/>
    </source>
</evidence>
<dbReference type="AlphaFoldDB" id="A0A1H2MVB3"/>
<reference evidence="3" key="1">
    <citation type="submission" date="2016-10" db="EMBL/GenBank/DDBJ databases">
        <authorList>
            <person name="Varghese N."/>
            <person name="Submissions S."/>
        </authorList>
    </citation>
    <scope>NUCLEOTIDE SEQUENCE [LARGE SCALE GENOMIC DNA]</scope>
    <source>
        <strain evidence="3">KCTC 32246</strain>
    </source>
</reference>
<organism evidence="2 3">
    <name type="scientific">Pseudomonas sihuiensis</name>
    <dbReference type="NCBI Taxonomy" id="1274359"/>
    <lineage>
        <taxon>Bacteria</taxon>
        <taxon>Pseudomonadati</taxon>
        <taxon>Pseudomonadota</taxon>
        <taxon>Gammaproteobacteria</taxon>
        <taxon>Pseudomonadales</taxon>
        <taxon>Pseudomonadaceae</taxon>
        <taxon>Pseudomonas</taxon>
    </lineage>
</organism>
<proteinExistence type="predicted"/>
<evidence type="ECO:0000313" key="2">
    <source>
        <dbReference type="EMBL" id="SDU97177.1"/>
    </source>
</evidence>
<evidence type="ECO:0000256" key="1">
    <source>
        <dbReference type="SAM" id="SignalP"/>
    </source>
</evidence>
<accession>A0A1H2MVB3</accession>
<sequence>MKTLLHKSGALLCSLILALCATPALADVKPDSGDYAALPAGTDLALLYQQNPRIDRLYSGGKRVADNMDLDLTVEVLRLVHFTEFFNTGLIWDPQIVIPYGHQEIGVNGQKNKGIGDITFGATVWTLADMERNRHLGWSLFITAPTGDDKNQGFALSNNRWAADFQVGYVHGFNERWTWDVIAETEFYQEQRDTGARREPLMQLHNHLRYNFTPATSLALSYRHNWGSRETLDGQTLQTSHNNGTIGLSATTMLGKQWQLMGQYWRDVEVRSGPMVDHSLQFRLAYIY</sequence>
<keyword evidence="3" id="KW-1185">Reference proteome</keyword>
<dbReference type="EMBL" id="LT629797">
    <property type="protein sequence ID" value="SDU97177.1"/>
    <property type="molecule type" value="Genomic_DNA"/>
</dbReference>
<feature type="chain" id="PRO_5009280827" evidence="1">
    <location>
        <begin position="27"/>
        <end position="288"/>
    </location>
</feature>
<keyword evidence="1" id="KW-0732">Signal</keyword>
<name>A0A1H2MVB3_9PSED</name>
<protein>
    <submittedName>
        <fullName evidence="2">Uncharacterized conserved protein</fullName>
    </submittedName>
</protein>
<dbReference type="Pfam" id="PF13557">
    <property type="entry name" value="Phenol_MetA_deg"/>
    <property type="match status" value="1"/>
</dbReference>
<feature type="signal peptide" evidence="1">
    <location>
        <begin position="1"/>
        <end position="26"/>
    </location>
</feature>
<dbReference type="RefSeq" id="WP_092379217.1">
    <property type="nucleotide sequence ID" value="NZ_LT629797.1"/>
</dbReference>